<sequence>MQLCQIDLMSNPLEKGALALLIVLLFIAIIWLNNERKSSSKKYLDRIKEKEKETNDVREKMEKDIEKVREKLEKSDNQKLEMTHRVVELSVELLAAIKRFNNGTNFK</sequence>
<name>G0J373_CYCMS</name>
<keyword evidence="2" id="KW-0812">Transmembrane</keyword>
<keyword evidence="2" id="KW-0472">Membrane</keyword>
<dbReference type="AlphaFoldDB" id="G0J373"/>
<keyword evidence="4" id="KW-1185">Reference proteome</keyword>
<dbReference type="Proteomes" id="UP000001635">
    <property type="component" value="Chromosome"/>
</dbReference>
<dbReference type="STRING" id="880070.Cycma_0232"/>
<accession>G0J373</accession>
<organism evidence="3 4">
    <name type="scientific">Cyclobacterium marinum (strain ATCC 25205 / DSM 745 / LMG 13164 / NCIMB 1802)</name>
    <name type="common">Flectobacillus marinus</name>
    <dbReference type="NCBI Taxonomy" id="880070"/>
    <lineage>
        <taxon>Bacteria</taxon>
        <taxon>Pseudomonadati</taxon>
        <taxon>Bacteroidota</taxon>
        <taxon>Cytophagia</taxon>
        <taxon>Cytophagales</taxon>
        <taxon>Cyclobacteriaceae</taxon>
        <taxon>Cyclobacterium</taxon>
    </lineage>
</organism>
<evidence type="ECO:0000256" key="1">
    <source>
        <dbReference type="SAM" id="Coils"/>
    </source>
</evidence>
<dbReference type="KEGG" id="cmr:Cycma_0232"/>
<gene>
    <name evidence="3" type="ordered locus">Cycma_0232</name>
</gene>
<feature type="coiled-coil region" evidence="1">
    <location>
        <begin position="40"/>
        <end position="85"/>
    </location>
</feature>
<evidence type="ECO:0000256" key="2">
    <source>
        <dbReference type="SAM" id="Phobius"/>
    </source>
</evidence>
<evidence type="ECO:0000313" key="4">
    <source>
        <dbReference type="Proteomes" id="UP000001635"/>
    </source>
</evidence>
<dbReference type="HOGENOM" id="CLU_2205714_0_0_10"/>
<dbReference type="EMBL" id="CP002955">
    <property type="protein sequence ID" value="AEL24014.1"/>
    <property type="molecule type" value="Genomic_DNA"/>
</dbReference>
<protein>
    <submittedName>
        <fullName evidence="3">Uncharacterized protein</fullName>
    </submittedName>
</protein>
<proteinExistence type="predicted"/>
<keyword evidence="2" id="KW-1133">Transmembrane helix</keyword>
<reference evidence="4" key="1">
    <citation type="submission" date="2011-07" db="EMBL/GenBank/DDBJ databases">
        <title>The complete genome of Cyclobacterium marinum DSM 745.</title>
        <authorList>
            <person name="Lucas S."/>
            <person name="Han J."/>
            <person name="Lapidus A."/>
            <person name="Bruce D."/>
            <person name="Goodwin L."/>
            <person name="Pitluck S."/>
            <person name="Peters L."/>
            <person name="Kyrpides N."/>
            <person name="Mavromatis K."/>
            <person name="Ivanova N."/>
            <person name="Ovchinnikova G."/>
            <person name="Chertkov O."/>
            <person name="Detter J.C."/>
            <person name="Tapia R."/>
            <person name="Han C."/>
            <person name="Land M."/>
            <person name="Hauser L."/>
            <person name="Markowitz V."/>
            <person name="Cheng J.-F."/>
            <person name="Hugenholtz P."/>
            <person name="Woyke T."/>
            <person name="Wu D."/>
            <person name="Tindall B."/>
            <person name="Schuetze A."/>
            <person name="Brambilla E."/>
            <person name="Klenk H.-P."/>
            <person name="Eisen J.A."/>
        </authorList>
    </citation>
    <scope>NUCLEOTIDE SEQUENCE [LARGE SCALE GENOMIC DNA]</scope>
    <source>
        <strain evidence="4">ATCC 25205 / DSM 745 / LMG 13164 / NCIMB 1802</strain>
    </source>
</reference>
<feature type="transmembrane region" description="Helical" evidence="2">
    <location>
        <begin position="16"/>
        <end position="33"/>
    </location>
</feature>
<keyword evidence="1" id="KW-0175">Coiled coil</keyword>
<evidence type="ECO:0000313" key="3">
    <source>
        <dbReference type="EMBL" id="AEL24014.1"/>
    </source>
</evidence>